<dbReference type="Gene3D" id="3.30.420.10">
    <property type="entry name" value="Ribonuclease H-like superfamily/Ribonuclease H"/>
    <property type="match status" value="1"/>
</dbReference>
<evidence type="ECO:0000313" key="4">
    <source>
        <dbReference type="Proteomes" id="UP000230750"/>
    </source>
</evidence>
<dbReference type="FunFam" id="3.30.420.10:FF:000032">
    <property type="entry name" value="Retrovirus-related Pol polyprotein from transposon 297-like Protein"/>
    <property type="match status" value="1"/>
</dbReference>
<feature type="compositionally biased region" description="Basic and acidic residues" evidence="1">
    <location>
        <begin position="307"/>
        <end position="335"/>
    </location>
</feature>
<dbReference type="EMBL" id="MRZV01000102">
    <property type="protein sequence ID" value="PIK58775.1"/>
    <property type="molecule type" value="Genomic_DNA"/>
</dbReference>
<dbReference type="GO" id="GO:0003676">
    <property type="term" value="F:nucleic acid binding"/>
    <property type="evidence" value="ECO:0007669"/>
    <property type="project" value="InterPro"/>
</dbReference>
<dbReference type="InterPro" id="IPR054465">
    <property type="entry name" value="Integrase_p58-like_C"/>
</dbReference>
<dbReference type="GO" id="GO:0015074">
    <property type="term" value="P:DNA integration"/>
    <property type="evidence" value="ECO:0007669"/>
    <property type="project" value="InterPro"/>
</dbReference>
<feature type="region of interest" description="Disordered" evidence="1">
    <location>
        <begin position="297"/>
        <end position="335"/>
    </location>
</feature>
<evidence type="ECO:0000256" key="1">
    <source>
        <dbReference type="SAM" id="MobiDB-lite"/>
    </source>
</evidence>
<dbReference type="OrthoDB" id="10030726at2759"/>
<dbReference type="InterPro" id="IPR012337">
    <property type="entry name" value="RNaseH-like_sf"/>
</dbReference>
<dbReference type="SUPFAM" id="SSF53098">
    <property type="entry name" value="Ribonuclease H-like"/>
    <property type="match status" value="1"/>
</dbReference>
<dbReference type="PANTHER" id="PTHR37984:SF15">
    <property type="entry name" value="INTEGRASE CATALYTIC DOMAIN-CONTAINING PROTEIN"/>
    <property type="match status" value="1"/>
</dbReference>
<feature type="domain" description="Integrase catalytic" evidence="2">
    <location>
        <begin position="1"/>
        <end position="133"/>
    </location>
</feature>
<dbReference type="InterPro" id="IPR036397">
    <property type="entry name" value="RNaseH_sf"/>
</dbReference>
<sequence length="356" mass="41029">MVVADYFTKWVEAFPLKDQSAETVADTLVTDFVSRFGVPKQIHTDQGRNFESNLFKELCQLLGVDKTRTTPYHPQSDGMVERFNRTLEEMLAKVVDSDQKNWDKCIPLVMMAYRSSIHESTGHSPAEMMLGREIPLPVDYIIDRGELNAERTLHSYAQDLEDRLRIIHESAREKLQIAGDRQKRSYNRNVKDWCYKKGDVVMLQTTQRRKGLSPKLQPKWTGPFLITDQLSDVTYRIRKSKKSKAIVVHHNRLKLYPGEIPIDISKMTQKQNLKTLVNVAVQTDQNPKLRNRKPVLVKQTGSHGAHSTREIGTEEVKIKDAREENSRSQEDHVHQDGHVVCVEYLPGSRTVLEQTR</sequence>
<dbReference type="Proteomes" id="UP000230750">
    <property type="component" value="Unassembled WGS sequence"/>
</dbReference>
<accession>A0A2G8LEX0</accession>
<dbReference type="AlphaFoldDB" id="A0A2G8LEX0"/>
<dbReference type="InterPro" id="IPR050951">
    <property type="entry name" value="Retrovirus_Pol_polyprotein"/>
</dbReference>
<proteinExistence type="predicted"/>
<dbReference type="InterPro" id="IPR001584">
    <property type="entry name" value="Integrase_cat-core"/>
</dbReference>
<dbReference type="PROSITE" id="PS50994">
    <property type="entry name" value="INTEGRASE"/>
    <property type="match status" value="1"/>
</dbReference>
<dbReference type="Pfam" id="PF00665">
    <property type="entry name" value="rve"/>
    <property type="match status" value="1"/>
</dbReference>
<dbReference type="PANTHER" id="PTHR37984">
    <property type="entry name" value="PROTEIN CBG26694"/>
    <property type="match status" value="1"/>
</dbReference>
<evidence type="ECO:0000259" key="2">
    <source>
        <dbReference type="PROSITE" id="PS50994"/>
    </source>
</evidence>
<name>A0A2G8LEX0_STIJA</name>
<dbReference type="Pfam" id="PF22938">
    <property type="entry name" value="Integrase_p58_C"/>
    <property type="match status" value="1"/>
</dbReference>
<keyword evidence="4" id="KW-1185">Reference proteome</keyword>
<protein>
    <submittedName>
        <fullName evidence="3">Retrovirus-related Pol polyprotein from transposon</fullName>
    </submittedName>
</protein>
<reference evidence="3 4" key="1">
    <citation type="journal article" date="2017" name="PLoS Biol.">
        <title>The sea cucumber genome provides insights into morphological evolution and visceral regeneration.</title>
        <authorList>
            <person name="Zhang X."/>
            <person name="Sun L."/>
            <person name="Yuan J."/>
            <person name="Sun Y."/>
            <person name="Gao Y."/>
            <person name="Zhang L."/>
            <person name="Li S."/>
            <person name="Dai H."/>
            <person name="Hamel J.F."/>
            <person name="Liu C."/>
            <person name="Yu Y."/>
            <person name="Liu S."/>
            <person name="Lin W."/>
            <person name="Guo K."/>
            <person name="Jin S."/>
            <person name="Xu P."/>
            <person name="Storey K.B."/>
            <person name="Huan P."/>
            <person name="Zhang T."/>
            <person name="Zhou Y."/>
            <person name="Zhang J."/>
            <person name="Lin C."/>
            <person name="Li X."/>
            <person name="Xing L."/>
            <person name="Huo D."/>
            <person name="Sun M."/>
            <person name="Wang L."/>
            <person name="Mercier A."/>
            <person name="Li F."/>
            <person name="Yang H."/>
            <person name="Xiang J."/>
        </authorList>
    </citation>
    <scope>NUCLEOTIDE SEQUENCE [LARGE SCALE GENOMIC DNA]</scope>
    <source>
        <strain evidence="3">Shaxun</strain>
        <tissue evidence="3">Muscle</tissue>
    </source>
</reference>
<evidence type="ECO:0000313" key="3">
    <source>
        <dbReference type="EMBL" id="PIK58775.1"/>
    </source>
</evidence>
<organism evidence="3 4">
    <name type="scientific">Stichopus japonicus</name>
    <name type="common">Sea cucumber</name>
    <dbReference type="NCBI Taxonomy" id="307972"/>
    <lineage>
        <taxon>Eukaryota</taxon>
        <taxon>Metazoa</taxon>
        <taxon>Echinodermata</taxon>
        <taxon>Eleutherozoa</taxon>
        <taxon>Echinozoa</taxon>
        <taxon>Holothuroidea</taxon>
        <taxon>Aspidochirotacea</taxon>
        <taxon>Aspidochirotida</taxon>
        <taxon>Stichopodidae</taxon>
        <taxon>Apostichopus</taxon>
    </lineage>
</organism>
<comment type="caution">
    <text evidence="3">The sequence shown here is derived from an EMBL/GenBank/DDBJ whole genome shotgun (WGS) entry which is preliminary data.</text>
</comment>
<gene>
    <name evidence="3" type="ORF">BSL78_04296</name>
</gene>